<keyword evidence="12 13" id="KW-0472">Membrane</keyword>
<evidence type="ECO:0000313" key="16">
    <source>
        <dbReference type="EMBL" id="EWY38402.1"/>
    </source>
</evidence>
<comment type="caution">
    <text evidence="16">The sequence shown here is derived from an EMBL/GenBank/DDBJ whole genome shotgun (WGS) entry which is preliminary data.</text>
</comment>
<dbReference type="InterPro" id="IPR002898">
    <property type="entry name" value="MotA_ExbB_proton_chnl"/>
</dbReference>
<dbReference type="InterPro" id="IPR046786">
    <property type="entry name" value="MotA_N"/>
</dbReference>
<dbReference type="PANTHER" id="PTHR30433">
    <property type="entry name" value="CHEMOTAXIS PROTEIN MOTA"/>
    <property type="match status" value="1"/>
</dbReference>
<evidence type="ECO:0000256" key="4">
    <source>
        <dbReference type="ARBA" id="ARBA00022475"/>
    </source>
</evidence>
<keyword evidence="11" id="KW-0406">Ion transport</keyword>
<evidence type="ECO:0000313" key="17">
    <source>
        <dbReference type="Proteomes" id="UP000019486"/>
    </source>
</evidence>
<evidence type="ECO:0000256" key="7">
    <source>
        <dbReference type="ARBA" id="ARBA00022692"/>
    </source>
</evidence>
<keyword evidence="5" id="KW-0145">Chemotaxis</keyword>
<evidence type="ECO:0000256" key="12">
    <source>
        <dbReference type="ARBA" id="ARBA00023136"/>
    </source>
</evidence>
<dbReference type="RefSeq" id="WP_037457045.1">
    <property type="nucleotide sequence ID" value="NZ_AVFL01000018.1"/>
</dbReference>
<dbReference type="STRING" id="1385369.N825_12945"/>
<keyword evidence="16" id="KW-0969">Cilium</keyword>
<dbReference type="InterPro" id="IPR047055">
    <property type="entry name" value="MotA-like"/>
</dbReference>
<reference evidence="16 17" key="1">
    <citation type="submission" date="2013-08" db="EMBL/GenBank/DDBJ databases">
        <title>The genome sequence of Skermanella stibiiresistens.</title>
        <authorList>
            <person name="Zhu W."/>
            <person name="Wang G."/>
        </authorList>
    </citation>
    <scope>NUCLEOTIDE SEQUENCE [LARGE SCALE GENOMIC DNA]</scope>
    <source>
        <strain evidence="16 17">SB22</strain>
    </source>
</reference>
<dbReference type="OrthoDB" id="9782603at2"/>
<name>W9H117_9PROT</name>
<evidence type="ECO:0000256" key="3">
    <source>
        <dbReference type="ARBA" id="ARBA00022448"/>
    </source>
</evidence>
<keyword evidence="9" id="KW-0375">Hydrogen ion transport</keyword>
<dbReference type="PROSITE" id="PS01307">
    <property type="entry name" value="MOTA"/>
    <property type="match status" value="1"/>
</dbReference>
<dbReference type="InterPro" id="IPR022522">
    <property type="entry name" value="Flagellar_motor_stator_MotA"/>
</dbReference>
<evidence type="ECO:0000256" key="1">
    <source>
        <dbReference type="ARBA" id="ARBA00004429"/>
    </source>
</evidence>
<keyword evidence="4" id="KW-1003">Cell membrane</keyword>
<dbReference type="InterPro" id="IPR000540">
    <property type="entry name" value="Flag_MotA_CS"/>
</dbReference>
<evidence type="ECO:0000256" key="10">
    <source>
        <dbReference type="ARBA" id="ARBA00022989"/>
    </source>
</evidence>
<evidence type="ECO:0000259" key="14">
    <source>
        <dbReference type="Pfam" id="PF01618"/>
    </source>
</evidence>
<keyword evidence="10 13" id="KW-1133">Transmembrane helix</keyword>
<keyword evidence="7 13" id="KW-0812">Transmembrane</keyword>
<evidence type="ECO:0000256" key="9">
    <source>
        <dbReference type="ARBA" id="ARBA00022781"/>
    </source>
</evidence>
<dbReference type="Pfam" id="PF01618">
    <property type="entry name" value="MotA_ExbB"/>
    <property type="match status" value="1"/>
</dbReference>
<dbReference type="EMBL" id="AVFL01000018">
    <property type="protein sequence ID" value="EWY38402.1"/>
    <property type="molecule type" value="Genomic_DNA"/>
</dbReference>
<proteinExistence type="inferred from homology"/>
<dbReference type="GO" id="GO:0071978">
    <property type="term" value="P:bacterial-type flagellum-dependent swarming motility"/>
    <property type="evidence" value="ECO:0007669"/>
    <property type="project" value="InterPro"/>
</dbReference>
<keyword evidence="3" id="KW-0813">Transport</keyword>
<gene>
    <name evidence="16" type="ORF">N825_12945</name>
</gene>
<accession>W9H117</accession>
<keyword evidence="16" id="KW-0282">Flagellum</keyword>
<sequence length="288" mass="31133">MLAIGGLVFLFICVFGVYAATGGNMEIVLHALPHEMATIGGAAVGTFLISNSGHGIKHALKDMAKVLKGAKFKKADYMDILTLMFQLLKLAKNKGTVAIEPHIEKPGESAIFQAYPKINHDHFAQDLICDYLRMVSMSQDDPHQVEEIMDREIKGFHAEGEHVAHAFQGMADALPALGIVAAVLGVVKTMGSLNEPPPVLGKMIGGALVGTFLGVLLAYGIFGPIATRLKGIYDDEIKFYHVIRVIITAHLHGQAPQISVETGRKAISHEYMPSFAEVEEKLNSLPPV</sequence>
<keyword evidence="6" id="KW-0997">Cell inner membrane</keyword>
<evidence type="ECO:0000256" key="6">
    <source>
        <dbReference type="ARBA" id="ARBA00022519"/>
    </source>
</evidence>
<dbReference type="Pfam" id="PF20560">
    <property type="entry name" value="MotA_N"/>
    <property type="match status" value="1"/>
</dbReference>
<evidence type="ECO:0000256" key="5">
    <source>
        <dbReference type="ARBA" id="ARBA00022500"/>
    </source>
</evidence>
<dbReference type="GO" id="GO:1902600">
    <property type="term" value="P:proton transmembrane transport"/>
    <property type="evidence" value="ECO:0007669"/>
    <property type="project" value="UniProtKB-KW"/>
</dbReference>
<protein>
    <submittedName>
        <fullName evidence="16">Flagellar motor protein MotA</fullName>
    </submittedName>
</protein>
<dbReference type="NCBIfam" id="TIGR03818">
    <property type="entry name" value="MotA1"/>
    <property type="match status" value="1"/>
</dbReference>
<keyword evidence="17" id="KW-1185">Reference proteome</keyword>
<evidence type="ECO:0000256" key="13">
    <source>
        <dbReference type="SAM" id="Phobius"/>
    </source>
</evidence>
<keyword evidence="16" id="KW-0966">Cell projection</keyword>
<keyword evidence="8" id="KW-0283">Flagellar rotation</keyword>
<evidence type="ECO:0000256" key="8">
    <source>
        <dbReference type="ARBA" id="ARBA00022779"/>
    </source>
</evidence>
<evidence type="ECO:0000256" key="2">
    <source>
        <dbReference type="ARBA" id="ARBA00008038"/>
    </source>
</evidence>
<organism evidence="16 17">
    <name type="scientific">Skermanella stibiiresistens SB22</name>
    <dbReference type="NCBI Taxonomy" id="1385369"/>
    <lineage>
        <taxon>Bacteria</taxon>
        <taxon>Pseudomonadati</taxon>
        <taxon>Pseudomonadota</taxon>
        <taxon>Alphaproteobacteria</taxon>
        <taxon>Rhodospirillales</taxon>
        <taxon>Azospirillaceae</taxon>
        <taxon>Skermanella</taxon>
    </lineage>
</organism>
<feature type="transmembrane region" description="Helical" evidence="13">
    <location>
        <begin position="203"/>
        <end position="222"/>
    </location>
</feature>
<dbReference type="AlphaFoldDB" id="W9H117"/>
<evidence type="ECO:0000259" key="15">
    <source>
        <dbReference type="Pfam" id="PF20560"/>
    </source>
</evidence>
<feature type="domain" description="MotA/TolQ/ExbB proton channel" evidence="14">
    <location>
        <begin position="135"/>
        <end position="238"/>
    </location>
</feature>
<feature type="domain" description="Motility protein A N-terminal" evidence="15">
    <location>
        <begin position="5"/>
        <end position="95"/>
    </location>
</feature>
<comment type="similarity">
    <text evidence="2">Belongs to the MotA family.</text>
</comment>
<dbReference type="PATRIC" id="fig|1385369.3.peg.4475"/>
<dbReference type="Proteomes" id="UP000019486">
    <property type="component" value="Unassembled WGS sequence"/>
</dbReference>
<comment type="subcellular location">
    <subcellularLocation>
        <location evidence="1">Cell inner membrane</location>
        <topology evidence="1">Multi-pass membrane protein</topology>
    </subcellularLocation>
</comment>
<dbReference type="GO" id="GO:0005886">
    <property type="term" value="C:plasma membrane"/>
    <property type="evidence" value="ECO:0007669"/>
    <property type="project" value="UniProtKB-SubCell"/>
</dbReference>
<dbReference type="PANTHER" id="PTHR30433:SF4">
    <property type="entry name" value="MOTILITY PROTEIN A"/>
    <property type="match status" value="1"/>
</dbReference>
<evidence type="ECO:0000256" key="11">
    <source>
        <dbReference type="ARBA" id="ARBA00023065"/>
    </source>
</evidence>
<dbReference type="GO" id="GO:0006935">
    <property type="term" value="P:chemotaxis"/>
    <property type="evidence" value="ECO:0007669"/>
    <property type="project" value="UniProtKB-KW"/>
</dbReference>